<feature type="region of interest" description="Disordered" evidence="5">
    <location>
        <begin position="1"/>
        <end position="21"/>
    </location>
</feature>
<keyword evidence="3 6" id="KW-1133">Transmembrane helix</keyword>
<protein>
    <recommendedName>
        <fullName evidence="7">Amino acid transporter transmembrane domain-containing protein</fullName>
    </recommendedName>
</protein>
<feature type="transmembrane region" description="Helical" evidence="6">
    <location>
        <begin position="46"/>
        <end position="74"/>
    </location>
</feature>
<name>A0A9P0G7Y5_9CUCU</name>
<reference evidence="8" key="1">
    <citation type="submission" date="2022-01" db="EMBL/GenBank/DDBJ databases">
        <authorList>
            <person name="King R."/>
        </authorList>
    </citation>
    <scope>NUCLEOTIDE SEQUENCE</scope>
</reference>
<feature type="transmembrane region" description="Helical" evidence="6">
    <location>
        <begin position="152"/>
        <end position="170"/>
    </location>
</feature>
<feature type="transmembrane region" description="Helical" evidence="6">
    <location>
        <begin position="176"/>
        <end position="197"/>
    </location>
</feature>
<proteinExistence type="predicted"/>
<dbReference type="GO" id="GO:0005774">
    <property type="term" value="C:vacuolar membrane"/>
    <property type="evidence" value="ECO:0007669"/>
    <property type="project" value="TreeGrafter"/>
</dbReference>
<dbReference type="Pfam" id="PF01490">
    <property type="entry name" value="Aa_trans"/>
    <property type="match status" value="1"/>
</dbReference>
<keyword evidence="4 6" id="KW-0472">Membrane</keyword>
<feature type="transmembrane region" description="Helical" evidence="6">
    <location>
        <begin position="217"/>
        <end position="235"/>
    </location>
</feature>
<dbReference type="InterPro" id="IPR013057">
    <property type="entry name" value="AA_transpt_TM"/>
</dbReference>
<evidence type="ECO:0000256" key="2">
    <source>
        <dbReference type="ARBA" id="ARBA00022692"/>
    </source>
</evidence>
<evidence type="ECO:0000256" key="3">
    <source>
        <dbReference type="ARBA" id="ARBA00022989"/>
    </source>
</evidence>
<evidence type="ECO:0000256" key="1">
    <source>
        <dbReference type="ARBA" id="ARBA00004141"/>
    </source>
</evidence>
<feature type="compositionally biased region" description="Basic and acidic residues" evidence="5">
    <location>
        <begin position="1"/>
        <end position="19"/>
    </location>
</feature>
<evidence type="ECO:0000256" key="4">
    <source>
        <dbReference type="ARBA" id="ARBA00023136"/>
    </source>
</evidence>
<dbReference type="EMBL" id="OV651822">
    <property type="protein sequence ID" value="CAH1100057.1"/>
    <property type="molecule type" value="Genomic_DNA"/>
</dbReference>
<evidence type="ECO:0000259" key="7">
    <source>
        <dbReference type="Pfam" id="PF01490"/>
    </source>
</evidence>
<organism evidence="8 9">
    <name type="scientific">Psylliodes chrysocephalus</name>
    <dbReference type="NCBI Taxonomy" id="3402493"/>
    <lineage>
        <taxon>Eukaryota</taxon>
        <taxon>Metazoa</taxon>
        <taxon>Ecdysozoa</taxon>
        <taxon>Arthropoda</taxon>
        <taxon>Hexapoda</taxon>
        <taxon>Insecta</taxon>
        <taxon>Pterygota</taxon>
        <taxon>Neoptera</taxon>
        <taxon>Endopterygota</taxon>
        <taxon>Coleoptera</taxon>
        <taxon>Polyphaga</taxon>
        <taxon>Cucujiformia</taxon>
        <taxon>Chrysomeloidea</taxon>
        <taxon>Chrysomelidae</taxon>
        <taxon>Galerucinae</taxon>
        <taxon>Alticini</taxon>
        <taxon>Psylliodes</taxon>
    </lineage>
</organism>
<evidence type="ECO:0000256" key="6">
    <source>
        <dbReference type="SAM" id="Phobius"/>
    </source>
</evidence>
<dbReference type="OrthoDB" id="1684102at2759"/>
<keyword evidence="9" id="KW-1185">Reference proteome</keyword>
<feature type="transmembrane region" description="Helical" evidence="6">
    <location>
        <begin position="247"/>
        <end position="274"/>
    </location>
</feature>
<gene>
    <name evidence="8" type="ORF">PSYICH_LOCUS1602</name>
</gene>
<feature type="transmembrane region" description="Helical" evidence="6">
    <location>
        <begin position="118"/>
        <end position="140"/>
    </location>
</feature>
<feature type="domain" description="Amino acid transporter transmembrane" evidence="7">
    <location>
        <begin position="25"/>
        <end position="426"/>
    </location>
</feature>
<evidence type="ECO:0000313" key="8">
    <source>
        <dbReference type="EMBL" id="CAH1100057.1"/>
    </source>
</evidence>
<evidence type="ECO:0000256" key="5">
    <source>
        <dbReference type="SAM" id="MobiDB-lite"/>
    </source>
</evidence>
<evidence type="ECO:0000313" key="9">
    <source>
        <dbReference type="Proteomes" id="UP001153636"/>
    </source>
</evidence>
<sequence>MASKKWDDDYDPHKERKNENGLTHSEGITNVIKGCLGTGLLALPEAFHYAGTINGIVMFIIISIFGTYCFHLMLYSTYLLCKIKKVGFLSYANAMEAAFEVGPNFFKKMVPCSAVMVHIVMMLYQTGTMCVYILFMGYNIKMVCDQYFPEKHLLLYILYTFPASLLLTFIPNMKWFTPLAIFANIVSFVTFAVIFWYVTRDLPPFSSEPYVGHLKDFPLFFGTSLFALLSVPIILSVENNMADPAYFVAPVGALNIGFGTVTVLYAIVGILGCWRYGEKIHSSITLNFPANDVLSQTIRSLYSVAIWITYGFNGVVPRDVVWINYIAPRLKEDISAVKKWTIDYTLRFIIVIITYIISMGVPLLGPVLSMTGGVCLSLLGILFPAFMEICALWPDNFGKRKWILWKDFLICLIGLVGLAVSMYASIRDIIEELSQNPCLISALLTVAAASPLPEANAEPKADPKPEANPQFLAAYGAPVVAAPGLAYTSAYSAAPLAYSSYVAPPVYAGAYSYYSPYLF</sequence>
<comment type="subcellular location">
    <subcellularLocation>
        <location evidence="1">Membrane</location>
        <topology evidence="1">Multi-pass membrane protein</topology>
    </subcellularLocation>
</comment>
<feature type="transmembrane region" description="Helical" evidence="6">
    <location>
        <begin position="370"/>
        <end position="393"/>
    </location>
</feature>
<keyword evidence="2 6" id="KW-0812">Transmembrane</keyword>
<dbReference type="AlphaFoldDB" id="A0A9P0G7Y5"/>
<dbReference type="GO" id="GO:0015179">
    <property type="term" value="F:L-amino acid transmembrane transporter activity"/>
    <property type="evidence" value="ECO:0007669"/>
    <property type="project" value="TreeGrafter"/>
</dbReference>
<feature type="transmembrane region" description="Helical" evidence="6">
    <location>
        <begin position="405"/>
        <end position="426"/>
    </location>
</feature>
<accession>A0A9P0G7Y5</accession>
<dbReference type="Proteomes" id="UP001153636">
    <property type="component" value="Chromosome 10"/>
</dbReference>
<dbReference type="PANTHER" id="PTHR22950:SF340">
    <property type="entry name" value="AMINO ACID TRANSPORTER TRANSMEMBRANE DOMAIN-CONTAINING PROTEIN-RELATED"/>
    <property type="match status" value="1"/>
</dbReference>
<feature type="transmembrane region" description="Helical" evidence="6">
    <location>
        <begin position="344"/>
        <end position="364"/>
    </location>
</feature>
<dbReference type="PANTHER" id="PTHR22950">
    <property type="entry name" value="AMINO ACID TRANSPORTER"/>
    <property type="match status" value="1"/>
</dbReference>